<keyword evidence="18" id="KW-1185">Reference proteome</keyword>
<feature type="domain" description="TonB-dependent receptor-like beta-barrel" evidence="15">
    <location>
        <begin position="264"/>
        <end position="742"/>
    </location>
</feature>
<protein>
    <submittedName>
        <fullName evidence="17">Ligand-gated channel</fullName>
    </submittedName>
</protein>
<dbReference type="GO" id="GO:0044718">
    <property type="term" value="P:siderophore transmembrane transport"/>
    <property type="evidence" value="ECO:0007669"/>
    <property type="project" value="TreeGrafter"/>
</dbReference>
<dbReference type="InterPro" id="IPR039426">
    <property type="entry name" value="TonB-dep_rcpt-like"/>
</dbReference>
<dbReference type="InterPro" id="IPR010949">
    <property type="entry name" value="TonB_Hb/transfer/lactofer_rcpt"/>
</dbReference>
<keyword evidence="10 11" id="KW-0998">Cell outer membrane</keyword>
<dbReference type="InterPro" id="IPR010917">
    <property type="entry name" value="TonB_rcpt_CS"/>
</dbReference>
<evidence type="ECO:0000256" key="10">
    <source>
        <dbReference type="ARBA" id="ARBA00023237"/>
    </source>
</evidence>
<dbReference type="GO" id="GO:0009279">
    <property type="term" value="C:cell outer membrane"/>
    <property type="evidence" value="ECO:0007669"/>
    <property type="project" value="UniProtKB-SubCell"/>
</dbReference>
<dbReference type="AlphaFoldDB" id="A0A918RU05"/>
<gene>
    <name evidence="17" type="primary">hutA</name>
    <name evidence="17" type="ORF">GCM10008090_21040</name>
</gene>
<evidence type="ECO:0000256" key="14">
    <source>
        <dbReference type="SAM" id="SignalP"/>
    </source>
</evidence>
<dbReference type="InterPro" id="IPR000531">
    <property type="entry name" value="Beta-barrel_TonB"/>
</dbReference>
<comment type="caution">
    <text evidence="17">The sequence shown here is derived from an EMBL/GenBank/DDBJ whole genome shotgun (WGS) entry which is preliminary data.</text>
</comment>
<dbReference type="CDD" id="cd01347">
    <property type="entry name" value="ligand_gated_channel"/>
    <property type="match status" value="1"/>
</dbReference>
<evidence type="ECO:0000313" key="18">
    <source>
        <dbReference type="Proteomes" id="UP000614811"/>
    </source>
</evidence>
<evidence type="ECO:0000256" key="3">
    <source>
        <dbReference type="ARBA" id="ARBA00022448"/>
    </source>
</evidence>
<reference evidence="17" key="2">
    <citation type="submission" date="2020-09" db="EMBL/GenBank/DDBJ databases">
        <authorList>
            <person name="Sun Q."/>
            <person name="Kim S."/>
        </authorList>
    </citation>
    <scope>NUCLEOTIDE SEQUENCE</scope>
    <source>
        <strain evidence="17">KCTC 12711</strain>
    </source>
</reference>
<dbReference type="Gene3D" id="2.40.170.20">
    <property type="entry name" value="TonB-dependent receptor, beta-barrel domain"/>
    <property type="match status" value="1"/>
</dbReference>
<dbReference type="PROSITE" id="PS01156">
    <property type="entry name" value="TONB_DEPENDENT_REC_2"/>
    <property type="match status" value="1"/>
</dbReference>
<evidence type="ECO:0000256" key="8">
    <source>
        <dbReference type="ARBA" id="ARBA00023136"/>
    </source>
</evidence>
<feature type="signal peptide" evidence="14">
    <location>
        <begin position="1"/>
        <end position="25"/>
    </location>
</feature>
<dbReference type="Proteomes" id="UP000614811">
    <property type="component" value="Unassembled WGS sequence"/>
</dbReference>
<dbReference type="GO" id="GO:0015344">
    <property type="term" value="F:siderophore uptake transmembrane transporter activity"/>
    <property type="evidence" value="ECO:0007669"/>
    <property type="project" value="TreeGrafter"/>
</dbReference>
<keyword evidence="6 14" id="KW-0732">Signal</keyword>
<sequence>MKLYKQVSVLSTALLGAQVSTLVSAQQADFGEVTELPKLVVEEAHENNVSHTIRKMEALEIQRLSISNIEDTTRYIPGVQVNDGGNRFGDDGFNIRGLEGDAVAVTVDGVSLGETLNPPDFAPYGMYGSTRGQTELEHVKAVTITKGPSAVTNGGSALAGSVAYTTLSASDLLQTVEGNTFFGIETGFDSRSEELMVSAKLANRTGRLESMLLYTLRDGDEMKSHDSGTDIVGANRGQADPFSIESDAILAKFAYQLTDTQRIGVVYDSVDRTADGTPLSRNSSEAYPSSYDNFQTLDENNKERYGVFYELSSLDNALFDNLTVAYDVQELFSSGLTAFEYSAGGDTYLRQEDRSFTQESDSLTVDFSKGIDGAVPQTLSYGFAWVTKDVSNDLYDRRFNGVTVDTGSREGYPFRDPNWIPDTEAETFTVYVGDEIQLNDKLGLTAGARYDSTSYSPRINESFSDTYGSSVKDASFDAFAVELILDYEFVDGHSLLASVSQGLKAPTVQDLFLNTNGSASIVDLYTGREFVDLDTVANSDLESEESTSFELGYKLETSKASLTVTGYHTEYSNMIQNVSLFRDYGAEVTSMVCSRFGCSTAVVTGDDYYQPQNVGEVDVNGIEVDAVYAFTDNIYTKLTYATIDGEYKDTLANDHNVGDKLETAAPDSATLSLGFNSQENDFGIALHAVWFDKVDVSDDLSFTSLNNGSGPAYYPDSYTVMDLSAFYRVNDKLSLTAAAYNLFDKNYFRWEVVNSVRNGAGGFFGGVAEQGYQRYSEPGRSFSVNLQYQF</sequence>
<evidence type="ECO:0000256" key="12">
    <source>
        <dbReference type="PROSITE-ProRule" id="PRU10144"/>
    </source>
</evidence>
<evidence type="ECO:0000256" key="4">
    <source>
        <dbReference type="ARBA" id="ARBA00022452"/>
    </source>
</evidence>
<reference evidence="17" key="1">
    <citation type="journal article" date="2014" name="Int. J. Syst. Evol. Microbiol.">
        <title>Complete genome sequence of Corynebacterium casei LMG S-19264T (=DSM 44701T), isolated from a smear-ripened cheese.</title>
        <authorList>
            <consortium name="US DOE Joint Genome Institute (JGI-PGF)"/>
            <person name="Walter F."/>
            <person name="Albersmeier A."/>
            <person name="Kalinowski J."/>
            <person name="Ruckert C."/>
        </authorList>
    </citation>
    <scope>NUCLEOTIDE SEQUENCE</scope>
    <source>
        <strain evidence="17">KCTC 12711</strain>
    </source>
</reference>
<evidence type="ECO:0000256" key="9">
    <source>
        <dbReference type="ARBA" id="ARBA00023170"/>
    </source>
</evidence>
<evidence type="ECO:0000313" key="17">
    <source>
        <dbReference type="EMBL" id="GHA11072.1"/>
    </source>
</evidence>
<accession>A0A918RU05</accession>
<evidence type="ECO:0000256" key="1">
    <source>
        <dbReference type="ARBA" id="ARBA00004571"/>
    </source>
</evidence>
<dbReference type="PROSITE" id="PS52016">
    <property type="entry name" value="TONB_DEPENDENT_REC_3"/>
    <property type="match status" value="1"/>
</dbReference>
<evidence type="ECO:0000259" key="15">
    <source>
        <dbReference type="Pfam" id="PF00593"/>
    </source>
</evidence>
<feature type="domain" description="TonB-dependent receptor plug" evidence="16">
    <location>
        <begin position="49"/>
        <end position="160"/>
    </location>
</feature>
<feature type="chain" id="PRO_5037226757" evidence="14">
    <location>
        <begin position="26"/>
        <end position="790"/>
    </location>
</feature>
<dbReference type="SUPFAM" id="SSF56935">
    <property type="entry name" value="Porins"/>
    <property type="match status" value="1"/>
</dbReference>
<name>A0A918RU05_9GAMM</name>
<evidence type="ECO:0000259" key="16">
    <source>
        <dbReference type="Pfam" id="PF07715"/>
    </source>
</evidence>
<evidence type="ECO:0000256" key="13">
    <source>
        <dbReference type="RuleBase" id="RU003357"/>
    </source>
</evidence>
<dbReference type="RefSeq" id="WP_189400657.1">
    <property type="nucleotide sequence ID" value="NZ_BMXA01000003.1"/>
</dbReference>
<evidence type="ECO:0000256" key="11">
    <source>
        <dbReference type="PROSITE-ProRule" id="PRU01360"/>
    </source>
</evidence>
<dbReference type="Pfam" id="PF00593">
    <property type="entry name" value="TonB_dep_Rec_b-barrel"/>
    <property type="match status" value="1"/>
</dbReference>
<evidence type="ECO:0000256" key="5">
    <source>
        <dbReference type="ARBA" id="ARBA00022692"/>
    </source>
</evidence>
<dbReference type="PANTHER" id="PTHR30069">
    <property type="entry name" value="TONB-DEPENDENT OUTER MEMBRANE RECEPTOR"/>
    <property type="match status" value="1"/>
</dbReference>
<comment type="subcellular location">
    <subcellularLocation>
        <location evidence="1 11">Cell outer membrane</location>
        <topology evidence="1 11">Multi-pass membrane protein</topology>
    </subcellularLocation>
</comment>
<keyword evidence="9" id="KW-0675">Receptor</keyword>
<keyword evidence="7 13" id="KW-0798">TonB box</keyword>
<keyword evidence="3 11" id="KW-0813">Transport</keyword>
<evidence type="ECO:0000256" key="7">
    <source>
        <dbReference type="ARBA" id="ARBA00023077"/>
    </source>
</evidence>
<dbReference type="Pfam" id="PF07715">
    <property type="entry name" value="Plug"/>
    <property type="match status" value="1"/>
</dbReference>
<dbReference type="InterPro" id="IPR012910">
    <property type="entry name" value="Plug_dom"/>
</dbReference>
<evidence type="ECO:0000256" key="2">
    <source>
        <dbReference type="ARBA" id="ARBA00008143"/>
    </source>
</evidence>
<dbReference type="InterPro" id="IPR037066">
    <property type="entry name" value="Plug_dom_sf"/>
</dbReference>
<dbReference type="InterPro" id="IPR036942">
    <property type="entry name" value="Beta-barrel_TonB_sf"/>
</dbReference>
<dbReference type="PANTHER" id="PTHR30069:SF29">
    <property type="entry name" value="HEMOGLOBIN AND HEMOGLOBIN-HAPTOGLOBIN-BINDING PROTEIN 1-RELATED"/>
    <property type="match status" value="1"/>
</dbReference>
<organism evidence="17 18">
    <name type="scientific">Arenicella chitinivorans</name>
    <dbReference type="NCBI Taxonomy" id="1329800"/>
    <lineage>
        <taxon>Bacteria</taxon>
        <taxon>Pseudomonadati</taxon>
        <taxon>Pseudomonadota</taxon>
        <taxon>Gammaproteobacteria</taxon>
        <taxon>Arenicellales</taxon>
        <taxon>Arenicellaceae</taxon>
        <taxon>Arenicella</taxon>
    </lineage>
</organism>
<keyword evidence="5 11" id="KW-0812">Transmembrane</keyword>
<evidence type="ECO:0000256" key="6">
    <source>
        <dbReference type="ARBA" id="ARBA00022729"/>
    </source>
</evidence>
<comment type="similarity">
    <text evidence="2">Belongs to the TonB-dependent receptor family. Hemoglobin/haptoglobin binding protein subfamily.</text>
</comment>
<proteinExistence type="inferred from homology"/>
<dbReference type="Gene3D" id="2.170.130.10">
    <property type="entry name" value="TonB-dependent receptor, plug domain"/>
    <property type="match status" value="1"/>
</dbReference>
<dbReference type="NCBIfam" id="TIGR01786">
    <property type="entry name" value="TonB-hemlactrns"/>
    <property type="match status" value="1"/>
</dbReference>
<feature type="short sequence motif" description="TonB C-terminal box" evidence="12">
    <location>
        <begin position="773"/>
        <end position="790"/>
    </location>
</feature>
<dbReference type="EMBL" id="BMXA01000003">
    <property type="protein sequence ID" value="GHA11072.1"/>
    <property type="molecule type" value="Genomic_DNA"/>
</dbReference>
<keyword evidence="8 11" id="KW-0472">Membrane</keyword>
<keyword evidence="4 11" id="KW-1134">Transmembrane beta strand</keyword>